<protein>
    <submittedName>
        <fullName evidence="1">Uncharacterized protein</fullName>
    </submittedName>
</protein>
<reference evidence="1 2" key="1">
    <citation type="submission" date="2018-01" db="EMBL/GenBank/DDBJ databases">
        <title>Species boundaries and ecological features among Paraburkholderia terrae DSMZ17804T, P. hospita DSMZ17164T and P. caribensis DSMZ13236T.</title>
        <authorList>
            <person name="Pratama A.A."/>
        </authorList>
    </citation>
    <scope>NUCLEOTIDE SEQUENCE [LARGE SCALE GENOMIC DNA]</scope>
    <source>
        <strain evidence="1 2">DSM 17804</strain>
    </source>
</reference>
<gene>
    <name evidence="1" type="ORF">C2L65_33325</name>
</gene>
<dbReference type="KEGG" id="pter:C2L65_33325"/>
<dbReference type="Proteomes" id="UP000243502">
    <property type="component" value="Chromosome 3"/>
</dbReference>
<organism evidence="1 2">
    <name type="scientific">Paraburkholderia terrae</name>
    <dbReference type="NCBI Taxonomy" id="311230"/>
    <lineage>
        <taxon>Bacteria</taxon>
        <taxon>Pseudomonadati</taxon>
        <taxon>Pseudomonadota</taxon>
        <taxon>Betaproteobacteria</taxon>
        <taxon>Burkholderiales</taxon>
        <taxon>Burkholderiaceae</taxon>
        <taxon>Paraburkholderia</taxon>
    </lineage>
</organism>
<proteinExistence type="predicted"/>
<dbReference type="EMBL" id="CP026113">
    <property type="protein sequence ID" value="AUT64544.1"/>
    <property type="molecule type" value="Genomic_DNA"/>
</dbReference>
<accession>A0A2I8F0J2</accession>
<sequence length="62" mass="7105">MTPLALWLRVPGQHDERFIAVRDRMFRIASAPGSTFEFIERDGQIVSLDQMTGAGRFILRKV</sequence>
<dbReference type="AlphaFoldDB" id="A0A2I8F0J2"/>
<dbReference type="RefSeq" id="WP_042305942.1">
    <property type="nucleotide sequence ID" value="NZ_CP026113.1"/>
</dbReference>
<dbReference type="OrthoDB" id="9801061at2"/>
<evidence type="ECO:0000313" key="2">
    <source>
        <dbReference type="Proteomes" id="UP000243502"/>
    </source>
</evidence>
<evidence type="ECO:0000313" key="1">
    <source>
        <dbReference type="EMBL" id="AUT64544.1"/>
    </source>
</evidence>
<name>A0A2I8F0J2_9BURK</name>